<keyword evidence="5 13" id="KW-0819">tRNA processing</keyword>
<feature type="active site" evidence="13">
    <location>
        <position position="44"/>
    </location>
</feature>
<accession>A0A449AWI3</accession>
<dbReference type="InterPro" id="IPR036389">
    <property type="entry name" value="RNase_III_sf"/>
</dbReference>
<dbReference type="Gene3D" id="1.10.1520.10">
    <property type="entry name" value="Ribonuclease III domain"/>
    <property type="match status" value="1"/>
</dbReference>
<protein>
    <recommendedName>
        <fullName evidence="13">Ribonuclease 3</fullName>
        <ecNumber evidence="13">3.1.26.3</ecNumber>
    </recommendedName>
    <alternativeName>
        <fullName evidence="13">Ribonuclease III</fullName>
        <shortName evidence="13">RNase III</shortName>
    </alternativeName>
</protein>
<dbReference type="EMBL" id="LR215024">
    <property type="protein sequence ID" value="VEU71156.1"/>
    <property type="molecule type" value="Genomic_DNA"/>
</dbReference>
<keyword evidence="11 13" id="KW-0694">RNA-binding</keyword>
<evidence type="ECO:0000256" key="13">
    <source>
        <dbReference type="HAMAP-Rule" id="MF_00104"/>
    </source>
</evidence>
<keyword evidence="10 13" id="KW-0460">Magnesium</keyword>
<dbReference type="InterPro" id="IPR011907">
    <property type="entry name" value="RNase_III"/>
</dbReference>
<evidence type="ECO:0000256" key="8">
    <source>
        <dbReference type="ARBA" id="ARBA00022759"/>
    </source>
</evidence>
<feature type="binding site" evidence="13">
    <location>
        <position position="113"/>
    </location>
    <ligand>
        <name>Mg(2+)</name>
        <dbReference type="ChEBI" id="CHEBI:18420"/>
    </ligand>
</feature>
<evidence type="ECO:0000256" key="6">
    <source>
        <dbReference type="ARBA" id="ARBA00022722"/>
    </source>
</evidence>
<dbReference type="Proteomes" id="UP000290815">
    <property type="component" value="Chromosome"/>
</dbReference>
<sequence length="217" mass="24774">MTLNDFFEIHKIEPKNKLTFIEALTHSSYNQNRKNYEQLEFLGDAVLQFISSSYIYKKYPDLAQGFQTRLRAKAVCTETLSEISLEIGLIDLLKTGPGQMEKDVKESHKVQADVFESIVGAIYVDQGILKAKEFIAKYIYPVIDRVHSENNKDAKSQLQEYFQSFSKENISYITEQLPNKQFYAKAKHDKQIFGEGLGSTKKEAELAAAQDALSKLK</sequence>
<comment type="similarity">
    <text evidence="2">Belongs to the ribonuclease III family.</text>
</comment>
<reference evidence="16 17" key="1">
    <citation type="submission" date="2019-01" db="EMBL/GenBank/DDBJ databases">
        <authorList>
            <consortium name="Pathogen Informatics"/>
        </authorList>
    </citation>
    <scope>NUCLEOTIDE SEQUENCE [LARGE SCALE GENOMIC DNA]</scope>
    <source>
        <strain evidence="16 17">NCTC10194</strain>
    </source>
</reference>
<feature type="binding site" evidence="13">
    <location>
        <position position="116"/>
    </location>
    <ligand>
        <name>Mg(2+)</name>
        <dbReference type="ChEBI" id="CHEBI:18420"/>
    </ligand>
</feature>
<keyword evidence="7 13" id="KW-0479">Metal-binding</keyword>
<dbReference type="Gene3D" id="3.30.160.20">
    <property type="match status" value="1"/>
</dbReference>
<evidence type="ECO:0000256" key="11">
    <source>
        <dbReference type="ARBA" id="ARBA00022884"/>
    </source>
</evidence>
<evidence type="ECO:0000256" key="9">
    <source>
        <dbReference type="ARBA" id="ARBA00022801"/>
    </source>
</evidence>
<dbReference type="CDD" id="cd10845">
    <property type="entry name" value="DSRM_RNAse_III_family"/>
    <property type="match status" value="1"/>
</dbReference>
<feature type="active site" evidence="13">
    <location>
        <position position="116"/>
    </location>
</feature>
<comment type="subunit">
    <text evidence="13">Homodimer.</text>
</comment>
<comment type="subcellular location">
    <subcellularLocation>
        <location evidence="13">Cytoplasm</location>
    </subcellularLocation>
</comment>
<dbReference type="PROSITE" id="PS50142">
    <property type="entry name" value="RNASE_3_2"/>
    <property type="match status" value="1"/>
</dbReference>
<dbReference type="Pfam" id="PF00035">
    <property type="entry name" value="dsrm"/>
    <property type="match status" value="1"/>
</dbReference>
<evidence type="ECO:0000256" key="4">
    <source>
        <dbReference type="ARBA" id="ARBA00022664"/>
    </source>
</evidence>
<dbReference type="AlphaFoldDB" id="A0A449AWI3"/>
<comment type="cofactor">
    <cofactor evidence="13">
        <name>Mg(2+)</name>
        <dbReference type="ChEBI" id="CHEBI:18420"/>
    </cofactor>
</comment>
<dbReference type="GO" id="GO:0019843">
    <property type="term" value="F:rRNA binding"/>
    <property type="evidence" value="ECO:0007669"/>
    <property type="project" value="UniProtKB-KW"/>
</dbReference>
<dbReference type="Pfam" id="PF14622">
    <property type="entry name" value="Ribonucleas_3_3"/>
    <property type="match status" value="1"/>
</dbReference>
<evidence type="ECO:0000313" key="17">
    <source>
        <dbReference type="Proteomes" id="UP000290815"/>
    </source>
</evidence>
<evidence type="ECO:0000256" key="2">
    <source>
        <dbReference type="ARBA" id="ARBA00010183"/>
    </source>
</evidence>
<dbReference type="GO" id="GO:0008033">
    <property type="term" value="P:tRNA processing"/>
    <property type="evidence" value="ECO:0007669"/>
    <property type="project" value="UniProtKB-KW"/>
</dbReference>
<evidence type="ECO:0000313" key="16">
    <source>
        <dbReference type="EMBL" id="VEU71156.1"/>
    </source>
</evidence>
<dbReference type="RefSeq" id="WP_027333857.1">
    <property type="nucleotide sequence ID" value="NZ_LR215024.1"/>
</dbReference>
<gene>
    <name evidence="16" type="primary">MCYN0793</name>
    <name evidence="13" type="synonym">rnc</name>
    <name evidence="16" type="ORF">NCTC10194_00701</name>
</gene>
<keyword evidence="9 13" id="KW-0378">Hydrolase</keyword>
<evidence type="ECO:0000259" key="15">
    <source>
        <dbReference type="PROSITE" id="PS50142"/>
    </source>
</evidence>
<dbReference type="GO" id="GO:0006397">
    <property type="term" value="P:mRNA processing"/>
    <property type="evidence" value="ECO:0007669"/>
    <property type="project" value="UniProtKB-UniRule"/>
</dbReference>
<dbReference type="GO" id="GO:0046872">
    <property type="term" value="F:metal ion binding"/>
    <property type="evidence" value="ECO:0007669"/>
    <property type="project" value="UniProtKB-KW"/>
</dbReference>
<dbReference type="SUPFAM" id="SSF69065">
    <property type="entry name" value="RNase III domain-like"/>
    <property type="match status" value="1"/>
</dbReference>
<dbReference type="EC" id="3.1.26.3" evidence="13"/>
<dbReference type="InterPro" id="IPR000999">
    <property type="entry name" value="RNase_III_dom"/>
</dbReference>
<dbReference type="CDD" id="cd00593">
    <property type="entry name" value="RIBOc"/>
    <property type="match status" value="1"/>
</dbReference>
<organism evidence="16 17">
    <name type="scientific">Mycoplasmopsis glycophila</name>
    <dbReference type="NCBI Taxonomy" id="171285"/>
    <lineage>
        <taxon>Bacteria</taxon>
        <taxon>Bacillati</taxon>
        <taxon>Mycoplasmatota</taxon>
        <taxon>Mycoplasmoidales</taxon>
        <taxon>Metamycoplasmataceae</taxon>
        <taxon>Mycoplasmopsis</taxon>
    </lineage>
</organism>
<feature type="binding site" evidence="13">
    <location>
        <position position="40"/>
    </location>
    <ligand>
        <name>Mg(2+)</name>
        <dbReference type="ChEBI" id="CHEBI:18420"/>
    </ligand>
</feature>
<dbReference type="PANTHER" id="PTHR14950">
    <property type="entry name" value="DICER-RELATED"/>
    <property type="match status" value="1"/>
</dbReference>
<name>A0A449AWI3_9BACT</name>
<keyword evidence="13" id="KW-0963">Cytoplasm</keyword>
<keyword evidence="17" id="KW-1185">Reference proteome</keyword>
<dbReference type="PROSITE" id="PS00517">
    <property type="entry name" value="RNASE_3_1"/>
    <property type="match status" value="1"/>
</dbReference>
<dbReference type="KEGG" id="mgly:NCTC10194_00701"/>
<dbReference type="SMART" id="SM00358">
    <property type="entry name" value="DSRM"/>
    <property type="match status" value="1"/>
</dbReference>
<evidence type="ECO:0000256" key="10">
    <source>
        <dbReference type="ARBA" id="ARBA00022842"/>
    </source>
</evidence>
<feature type="domain" description="DRBM" evidence="14">
    <location>
        <begin position="153"/>
        <end position="217"/>
    </location>
</feature>
<dbReference type="SUPFAM" id="SSF54768">
    <property type="entry name" value="dsRNA-binding domain-like"/>
    <property type="match status" value="1"/>
</dbReference>
<feature type="domain" description="RNase III" evidence="15">
    <location>
        <begin position="3"/>
        <end position="127"/>
    </location>
</feature>
<keyword evidence="8 13" id="KW-0255">Endonuclease</keyword>
<keyword evidence="3 13" id="KW-0698">rRNA processing</keyword>
<comment type="catalytic activity">
    <reaction evidence="1 13">
        <text>Endonucleolytic cleavage to 5'-phosphomonoester.</text>
        <dbReference type="EC" id="3.1.26.3"/>
    </reaction>
</comment>
<proteinExistence type="inferred from homology"/>
<dbReference type="PROSITE" id="PS50137">
    <property type="entry name" value="DS_RBD"/>
    <property type="match status" value="1"/>
</dbReference>
<keyword evidence="6 13" id="KW-0540">Nuclease</keyword>
<dbReference type="GO" id="GO:0006364">
    <property type="term" value="P:rRNA processing"/>
    <property type="evidence" value="ECO:0007669"/>
    <property type="project" value="UniProtKB-UniRule"/>
</dbReference>
<evidence type="ECO:0000256" key="5">
    <source>
        <dbReference type="ARBA" id="ARBA00022694"/>
    </source>
</evidence>
<dbReference type="GO" id="GO:0005737">
    <property type="term" value="C:cytoplasm"/>
    <property type="evidence" value="ECO:0007669"/>
    <property type="project" value="UniProtKB-SubCell"/>
</dbReference>
<keyword evidence="4 13" id="KW-0507">mRNA processing</keyword>
<dbReference type="HAMAP" id="MF_00104">
    <property type="entry name" value="RNase_III"/>
    <property type="match status" value="1"/>
</dbReference>
<evidence type="ECO:0000256" key="3">
    <source>
        <dbReference type="ARBA" id="ARBA00022552"/>
    </source>
</evidence>
<dbReference type="PANTHER" id="PTHR14950:SF37">
    <property type="entry name" value="ENDORIBONUCLEASE DICER"/>
    <property type="match status" value="1"/>
</dbReference>
<evidence type="ECO:0000256" key="1">
    <source>
        <dbReference type="ARBA" id="ARBA00000109"/>
    </source>
</evidence>
<dbReference type="InterPro" id="IPR014720">
    <property type="entry name" value="dsRBD_dom"/>
</dbReference>
<keyword evidence="13" id="KW-0699">rRNA-binding</keyword>
<comment type="function">
    <text evidence="12 13">Digests double-stranded RNA. Involved in the processing of primary rRNA transcript to yield the immediate precursors to the large and small rRNAs (23S and 16S). Processes some mRNAs, and tRNAs when they are encoded in the rRNA operon. Processes pre-crRNA and tracrRNA of type II CRISPR loci if present in the organism.</text>
</comment>
<evidence type="ECO:0000256" key="12">
    <source>
        <dbReference type="ARBA" id="ARBA00049596"/>
    </source>
</evidence>
<evidence type="ECO:0000259" key="14">
    <source>
        <dbReference type="PROSITE" id="PS50137"/>
    </source>
</evidence>
<dbReference type="FunFam" id="1.10.1520.10:FF:000001">
    <property type="entry name" value="Ribonuclease 3"/>
    <property type="match status" value="1"/>
</dbReference>
<dbReference type="NCBIfam" id="TIGR02191">
    <property type="entry name" value="RNaseIII"/>
    <property type="match status" value="1"/>
</dbReference>
<evidence type="ECO:0000256" key="7">
    <source>
        <dbReference type="ARBA" id="ARBA00022723"/>
    </source>
</evidence>
<dbReference type="SMART" id="SM00535">
    <property type="entry name" value="RIBOc"/>
    <property type="match status" value="1"/>
</dbReference>
<dbReference type="GO" id="GO:0004525">
    <property type="term" value="F:ribonuclease III activity"/>
    <property type="evidence" value="ECO:0007669"/>
    <property type="project" value="UniProtKB-UniRule"/>
</dbReference>